<sequence length="115" mass="11834">MKRVVLLLVGMTAAGFLSVGWVRAADGGPDLGESVLVSPTPGTSPGGVRPFTTPGTKAEPVKPPSPKPGGGDDDGDHDRHRALPGGDDDDDDDGHDGHQDDDYDDGGDDDDDDDD</sequence>
<dbReference type="EMBL" id="JBHMEI010000016">
    <property type="protein sequence ID" value="MFB9204298.1"/>
    <property type="molecule type" value="Genomic_DNA"/>
</dbReference>
<proteinExistence type="predicted"/>
<feature type="region of interest" description="Disordered" evidence="1">
    <location>
        <begin position="23"/>
        <end position="115"/>
    </location>
</feature>
<keyword evidence="2" id="KW-0732">Signal</keyword>
<dbReference type="RefSeq" id="WP_189649040.1">
    <property type="nucleotide sequence ID" value="NZ_BMRC01000008.1"/>
</dbReference>
<reference evidence="3 4" key="1">
    <citation type="submission" date="2024-09" db="EMBL/GenBank/DDBJ databases">
        <authorList>
            <person name="Sun Q."/>
            <person name="Mori K."/>
        </authorList>
    </citation>
    <scope>NUCLEOTIDE SEQUENCE [LARGE SCALE GENOMIC DNA]</scope>
    <source>
        <strain evidence="3 4">CCM 3426</strain>
    </source>
</reference>
<evidence type="ECO:0000313" key="4">
    <source>
        <dbReference type="Proteomes" id="UP001589647"/>
    </source>
</evidence>
<evidence type="ECO:0000256" key="2">
    <source>
        <dbReference type="SAM" id="SignalP"/>
    </source>
</evidence>
<organism evidence="3 4">
    <name type="scientific">Nonomuraea spiralis</name>
    <dbReference type="NCBI Taxonomy" id="46182"/>
    <lineage>
        <taxon>Bacteria</taxon>
        <taxon>Bacillati</taxon>
        <taxon>Actinomycetota</taxon>
        <taxon>Actinomycetes</taxon>
        <taxon>Streptosporangiales</taxon>
        <taxon>Streptosporangiaceae</taxon>
        <taxon>Nonomuraea</taxon>
    </lineage>
</organism>
<gene>
    <name evidence="3" type="ORF">ACFFV7_24100</name>
</gene>
<feature type="compositionally biased region" description="Acidic residues" evidence="1">
    <location>
        <begin position="101"/>
        <end position="115"/>
    </location>
</feature>
<evidence type="ECO:0000313" key="3">
    <source>
        <dbReference type="EMBL" id="MFB9204298.1"/>
    </source>
</evidence>
<evidence type="ECO:0000256" key="1">
    <source>
        <dbReference type="SAM" id="MobiDB-lite"/>
    </source>
</evidence>
<protein>
    <submittedName>
        <fullName evidence="3">Uncharacterized protein</fullName>
    </submittedName>
</protein>
<feature type="chain" id="PRO_5045574682" evidence="2">
    <location>
        <begin position="25"/>
        <end position="115"/>
    </location>
</feature>
<name>A0ABV5IIC8_9ACTN</name>
<feature type="signal peptide" evidence="2">
    <location>
        <begin position="1"/>
        <end position="24"/>
    </location>
</feature>
<accession>A0ABV5IIC8</accession>
<comment type="caution">
    <text evidence="3">The sequence shown here is derived from an EMBL/GenBank/DDBJ whole genome shotgun (WGS) entry which is preliminary data.</text>
</comment>
<dbReference type="Proteomes" id="UP001589647">
    <property type="component" value="Unassembled WGS sequence"/>
</dbReference>
<keyword evidence="4" id="KW-1185">Reference proteome</keyword>